<evidence type="ECO:0000259" key="3">
    <source>
        <dbReference type="Pfam" id="PF13456"/>
    </source>
</evidence>
<dbReference type="PANTHER" id="PTHR23024">
    <property type="entry name" value="ARYLACETAMIDE DEACETYLASE"/>
    <property type="match status" value="1"/>
</dbReference>
<dbReference type="InterPro" id="IPR012337">
    <property type="entry name" value="RNaseH-like_sf"/>
</dbReference>
<gene>
    <name evidence="4" type="ORF">D8674_038289</name>
</gene>
<evidence type="ECO:0000256" key="1">
    <source>
        <dbReference type="ARBA" id="ARBA00010515"/>
    </source>
</evidence>
<evidence type="ECO:0000259" key="2">
    <source>
        <dbReference type="Pfam" id="PF07859"/>
    </source>
</evidence>
<evidence type="ECO:0000313" key="4">
    <source>
        <dbReference type="EMBL" id="KAB2634426.1"/>
    </source>
</evidence>
<dbReference type="PANTHER" id="PTHR23024:SF532">
    <property type="entry name" value="2-HYDROXYISOFLAVANONE DEHYDRATASE-LIKE"/>
    <property type="match status" value="1"/>
</dbReference>
<dbReference type="InterPro" id="IPR013094">
    <property type="entry name" value="AB_hydrolase_3"/>
</dbReference>
<dbReference type="Gene3D" id="3.30.420.10">
    <property type="entry name" value="Ribonuclease H-like superfamily/Ribonuclease H"/>
    <property type="match status" value="1"/>
</dbReference>
<feature type="domain" description="Alpha/beta hydrolase fold-3" evidence="2">
    <location>
        <begin position="74"/>
        <end position="277"/>
    </location>
</feature>
<protein>
    <submittedName>
        <fullName evidence="4">Carboxylesterase 5</fullName>
    </submittedName>
</protein>
<reference evidence="4 5" key="1">
    <citation type="submission" date="2019-09" db="EMBL/GenBank/DDBJ databases">
        <authorList>
            <person name="Ou C."/>
        </authorList>
    </citation>
    <scope>NUCLEOTIDE SEQUENCE [LARGE SCALE GENOMIC DNA]</scope>
    <source>
        <strain evidence="4">S2</strain>
        <tissue evidence="4">Leaf</tissue>
    </source>
</reference>
<sequence>MEPINDEIAREFRFFRVYKDGRIEIFYKTQKVPPSTDAVTGVQSKDVTIQPEPAVSARIFLPKIQDPAQKLPVLLYLHGGGFIFESAFSPIYHNFVGRLAAEAHAIVVSVEYGLFPDRPPPACYEDSWAALKWLASHGSGDGTESWLNKYADFDRLLIGGDSGGANLSHYLAVRVGSIGQPDLKIGGVVLVHPFFGGLEEDDQMFLYICPENGGLEDRRLRPPPEDFKRLACGKMLIFFAAGDHLRGAGQLYYEDLKKSEWGGSVDVVEHGEGHVFHLFNSDCENAADLVKRFGSFINQNATNLPEKVGGARVVLRDARGGFVEAGAWKIPALSSALHVEMQAVLHAVRLASQLGYHRVRLENDSSLAISIITTYVDSGYTMDLLAGDVLYSAASFTASKFVFVSRKK</sequence>
<name>A0A5N5I2K4_9ROSA</name>
<dbReference type="InterPro" id="IPR044730">
    <property type="entry name" value="RNase_H-like_dom_plant"/>
</dbReference>
<evidence type="ECO:0000313" key="5">
    <source>
        <dbReference type="Proteomes" id="UP000327157"/>
    </source>
</evidence>
<organism evidence="4 5">
    <name type="scientific">Pyrus ussuriensis x Pyrus communis</name>
    <dbReference type="NCBI Taxonomy" id="2448454"/>
    <lineage>
        <taxon>Eukaryota</taxon>
        <taxon>Viridiplantae</taxon>
        <taxon>Streptophyta</taxon>
        <taxon>Embryophyta</taxon>
        <taxon>Tracheophyta</taxon>
        <taxon>Spermatophyta</taxon>
        <taxon>Magnoliopsida</taxon>
        <taxon>eudicotyledons</taxon>
        <taxon>Gunneridae</taxon>
        <taxon>Pentapetalae</taxon>
        <taxon>rosids</taxon>
        <taxon>fabids</taxon>
        <taxon>Rosales</taxon>
        <taxon>Rosaceae</taxon>
        <taxon>Amygdaloideae</taxon>
        <taxon>Maleae</taxon>
        <taxon>Pyrus</taxon>
    </lineage>
</organism>
<comment type="similarity">
    <text evidence="1">Belongs to the 'GDXG' lipolytic enzyme family.</text>
</comment>
<dbReference type="AlphaFoldDB" id="A0A5N5I2K4"/>
<accession>A0A5N5I2K4</accession>
<proteinExistence type="inferred from homology"/>
<dbReference type="OrthoDB" id="408631at2759"/>
<dbReference type="InterPro" id="IPR050466">
    <property type="entry name" value="Carboxylest/Gibb_receptor"/>
</dbReference>
<dbReference type="Pfam" id="PF13456">
    <property type="entry name" value="RVT_3"/>
    <property type="match status" value="1"/>
</dbReference>
<dbReference type="CDD" id="cd06222">
    <property type="entry name" value="RNase_H_like"/>
    <property type="match status" value="1"/>
</dbReference>
<dbReference type="EMBL" id="SMOL01000066">
    <property type="protein sequence ID" value="KAB2634426.1"/>
    <property type="molecule type" value="Genomic_DNA"/>
</dbReference>
<dbReference type="Gene3D" id="3.40.50.1820">
    <property type="entry name" value="alpha/beta hydrolase"/>
    <property type="match status" value="1"/>
</dbReference>
<dbReference type="GO" id="GO:0004523">
    <property type="term" value="F:RNA-DNA hybrid ribonuclease activity"/>
    <property type="evidence" value="ECO:0007669"/>
    <property type="project" value="InterPro"/>
</dbReference>
<dbReference type="SUPFAM" id="SSF53474">
    <property type="entry name" value="alpha/beta-Hydrolases"/>
    <property type="match status" value="1"/>
</dbReference>
<comment type="caution">
    <text evidence="4">The sequence shown here is derived from an EMBL/GenBank/DDBJ whole genome shotgun (WGS) entry which is preliminary data.</text>
</comment>
<feature type="domain" description="RNase H type-1" evidence="3">
    <location>
        <begin position="306"/>
        <end position="407"/>
    </location>
</feature>
<keyword evidence="5" id="KW-1185">Reference proteome</keyword>
<dbReference type="SUPFAM" id="SSF53098">
    <property type="entry name" value="Ribonuclease H-like"/>
    <property type="match status" value="1"/>
</dbReference>
<dbReference type="InterPro" id="IPR036397">
    <property type="entry name" value="RNaseH_sf"/>
</dbReference>
<dbReference type="GO" id="GO:0003676">
    <property type="term" value="F:nucleic acid binding"/>
    <property type="evidence" value="ECO:0007669"/>
    <property type="project" value="InterPro"/>
</dbReference>
<dbReference type="InterPro" id="IPR002156">
    <property type="entry name" value="RNaseH_domain"/>
</dbReference>
<dbReference type="InterPro" id="IPR029058">
    <property type="entry name" value="AB_hydrolase_fold"/>
</dbReference>
<dbReference type="Pfam" id="PF07859">
    <property type="entry name" value="Abhydrolase_3"/>
    <property type="match status" value="1"/>
</dbReference>
<dbReference type="Proteomes" id="UP000327157">
    <property type="component" value="Unassembled WGS sequence"/>
</dbReference>
<reference evidence="4 5" key="2">
    <citation type="submission" date="2019-11" db="EMBL/GenBank/DDBJ databases">
        <title>A de novo genome assembly of a pear dwarfing rootstock.</title>
        <authorList>
            <person name="Wang F."/>
            <person name="Wang J."/>
            <person name="Li S."/>
            <person name="Zhang Y."/>
            <person name="Fang M."/>
            <person name="Ma L."/>
            <person name="Zhao Y."/>
            <person name="Jiang S."/>
        </authorList>
    </citation>
    <scope>NUCLEOTIDE SEQUENCE [LARGE SCALE GENOMIC DNA]</scope>
    <source>
        <strain evidence="4">S2</strain>
        <tissue evidence="4">Leaf</tissue>
    </source>
</reference>